<keyword evidence="8" id="KW-1185">Reference proteome</keyword>
<evidence type="ECO:0000259" key="6">
    <source>
        <dbReference type="PROSITE" id="PS00624"/>
    </source>
</evidence>
<evidence type="ECO:0000256" key="3">
    <source>
        <dbReference type="RuleBase" id="RU003968"/>
    </source>
</evidence>
<dbReference type="SUPFAM" id="SSF51905">
    <property type="entry name" value="FAD/NAD(P)-binding domain"/>
    <property type="match status" value="1"/>
</dbReference>
<dbReference type="InterPro" id="IPR000172">
    <property type="entry name" value="GMC_OxRdtase_N"/>
</dbReference>
<dbReference type="GO" id="GO:0016614">
    <property type="term" value="F:oxidoreductase activity, acting on CH-OH group of donors"/>
    <property type="evidence" value="ECO:0007669"/>
    <property type="project" value="InterPro"/>
</dbReference>
<evidence type="ECO:0000313" key="8">
    <source>
        <dbReference type="Proteomes" id="UP000799302"/>
    </source>
</evidence>
<dbReference type="Proteomes" id="UP000799302">
    <property type="component" value="Unassembled WGS sequence"/>
</dbReference>
<proteinExistence type="inferred from homology"/>
<dbReference type="SUPFAM" id="SSF54373">
    <property type="entry name" value="FAD-linked reductases, C-terminal domain"/>
    <property type="match status" value="1"/>
</dbReference>
<reference evidence="7" key="1">
    <citation type="journal article" date="2020" name="Stud. Mycol.">
        <title>101 Dothideomycetes genomes: a test case for predicting lifestyles and emergence of pathogens.</title>
        <authorList>
            <person name="Haridas S."/>
            <person name="Albert R."/>
            <person name="Binder M."/>
            <person name="Bloem J."/>
            <person name="Labutti K."/>
            <person name="Salamov A."/>
            <person name="Andreopoulos B."/>
            <person name="Baker S."/>
            <person name="Barry K."/>
            <person name="Bills G."/>
            <person name="Bluhm B."/>
            <person name="Cannon C."/>
            <person name="Castanera R."/>
            <person name="Culley D."/>
            <person name="Daum C."/>
            <person name="Ezra D."/>
            <person name="Gonzalez J."/>
            <person name="Henrissat B."/>
            <person name="Kuo A."/>
            <person name="Liang C."/>
            <person name="Lipzen A."/>
            <person name="Lutzoni F."/>
            <person name="Magnuson J."/>
            <person name="Mondo S."/>
            <person name="Nolan M."/>
            <person name="Ohm R."/>
            <person name="Pangilinan J."/>
            <person name="Park H.-J."/>
            <person name="Ramirez L."/>
            <person name="Alfaro M."/>
            <person name="Sun H."/>
            <person name="Tritt A."/>
            <person name="Yoshinaga Y."/>
            <person name="Zwiers L.-H."/>
            <person name="Turgeon B."/>
            <person name="Goodwin S."/>
            <person name="Spatafora J."/>
            <person name="Crous P."/>
            <person name="Grigoriev I."/>
        </authorList>
    </citation>
    <scope>NUCLEOTIDE SEQUENCE</scope>
    <source>
        <strain evidence="7">CBS 115976</strain>
    </source>
</reference>
<dbReference type="InterPro" id="IPR012132">
    <property type="entry name" value="GMC_OxRdtase"/>
</dbReference>
<protein>
    <submittedName>
        <fullName evidence="7">Cellobiose dehydrogenase-like protein</fullName>
    </submittedName>
</protein>
<dbReference type="Pfam" id="PF00732">
    <property type="entry name" value="GMC_oxred_N"/>
    <property type="match status" value="1"/>
</dbReference>
<comment type="cofactor">
    <cofactor evidence="2">
        <name>FAD</name>
        <dbReference type="ChEBI" id="CHEBI:57692"/>
    </cofactor>
</comment>
<dbReference type="PROSITE" id="PS00624">
    <property type="entry name" value="GMC_OXRED_2"/>
    <property type="match status" value="1"/>
</dbReference>
<name>A0A6A6U7K5_9PEZI</name>
<dbReference type="PIRSF" id="PIRSF000137">
    <property type="entry name" value="Alcohol_oxidase"/>
    <property type="match status" value="1"/>
</dbReference>
<feature type="signal peptide" evidence="4">
    <location>
        <begin position="1"/>
        <end position="18"/>
    </location>
</feature>
<keyword evidence="3" id="KW-0285">Flavoprotein</keyword>
<gene>
    <name evidence="7" type="ORF">BT63DRAFT_374177</name>
</gene>
<evidence type="ECO:0000256" key="4">
    <source>
        <dbReference type="SAM" id="SignalP"/>
    </source>
</evidence>
<evidence type="ECO:0000256" key="2">
    <source>
        <dbReference type="PIRSR" id="PIRSR000137-2"/>
    </source>
</evidence>
<evidence type="ECO:0000256" key="1">
    <source>
        <dbReference type="ARBA" id="ARBA00010790"/>
    </source>
</evidence>
<accession>A0A6A6U7K5</accession>
<dbReference type="PANTHER" id="PTHR47190">
    <property type="entry name" value="DEHYDROGENASE, PUTATIVE-RELATED"/>
    <property type="match status" value="1"/>
</dbReference>
<dbReference type="GO" id="GO:0050660">
    <property type="term" value="F:flavin adenine dinucleotide binding"/>
    <property type="evidence" value="ECO:0007669"/>
    <property type="project" value="InterPro"/>
</dbReference>
<feature type="binding site" evidence="2">
    <location>
        <begin position="531"/>
        <end position="532"/>
    </location>
    <ligand>
        <name>FAD</name>
        <dbReference type="ChEBI" id="CHEBI:57692"/>
    </ligand>
</feature>
<dbReference type="AlphaFoldDB" id="A0A6A6U7K5"/>
<dbReference type="EMBL" id="MU004236">
    <property type="protein sequence ID" value="KAF2668255.1"/>
    <property type="molecule type" value="Genomic_DNA"/>
</dbReference>
<dbReference type="PANTHER" id="PTHR47190:SF1">
    <property type="entry name" value="GLUCOSE-METHANOL-CHOLINE OXIDOREDUCTASE N-TERMINAL DOMAIN-CONTAINING PROTEIN"/>
    <property type="match status" value="1"/>
</dbReference>
<dbReference type="InterPro" id="IPR036188">
    <property type="entry name" value="FAD/NAD-bd_sf"/>
</dbReference>
<keyword evidence="4" id="KW-0732">Signal</keyword>
<dbReference type="InterPro" id="IPR053208">
    <property type="entry name" value="GMC_Oxidoreductase_CD"/>
</dbReference>
<dbReference type="PRINTS" id="PR00411">
    <property type="entry name" value="PNDRDTASEI"/>
</dbReference>
<dbReference type="Gene3D" id="3.50.50.60">
    <property type="entry name" value="FAD/NAD(P)-binding domain"/>
    <property type="match status" value="1"/>
</dbReference>
<dbReference type="InterPro" id="IPR007867">
    <property type="entry name" value="GMC_OxRtase_C"/>
</dbReference>
<feature type="binding site" evidence="2">
    <location>
        <position position="243"/>
    </location>
    <ligand>
        <name>FAD</name>
        <dbReference type="ChEBI" id="CHEBI:57692"/>
    </ligand>
</feature>
<dbReference type="Pfam" id="PF05199">
    <property type="entry name" value="GMC_oxred_C"/>
    <property type="match status" value="1"/>
</dbReference>
<evidence type="ECO:0000259" key="5">
    <source>
        <dbReference type="PROSITE" id="PS00623"/>
    </source>
</evidence>
<dbReference type="OrthoDB" id="413885at2759"/>
<keyword evidence="2 3" id="KW-0274">FAD</keyword>
<organism evidence="7 8">
    <name type="scientific">Microthyrium microscopicum</name>
    <dbReference type="NCBI Taxonomy" id="703497"/>
    <lineage>
        <taxon>Eukaryota</taxon>
        <taxon>Fungi</taxon>
        <taxon>Dikarya</taxon>
        <taxon>Ascomycota</taxon>
        <taxon>Pezizomycotina</taxon>
        <taxon>Dothideomycetes</taxon>
        <taxon>Dothideomycetes incertae sedis</taxon>
        <taxon>Microthyriales</taxon>
        <taxon>Microthyriaceae</taxon>
        <taxon>Microthyrium</taxon>
    </lineage>
</organism>
<dbReference type="Gene3D" id="3.30.410.10">
    <property type="entry name" value="Cholesterol Oxidase, domain 2"/>
    <property type="match status" value="1"/>
</dbReference>
<evidence type="ECO:0000313" key="7">
    <source>
        <dbReference type="EMBL" id="KAF2668255.1"/>
    </source>
</evidence>
<feature type="domain" description="Glucose-methanol-choline oxidoreductase N-terminal" evidence="6">
    <location>
        <begin position="280"/>
        <end position="294"/>
    </location>
</feature>
<dbReference type="PROSITE" id="PS00623">
    <property type="entry name" value="GMC_OXRED_1"/>
    <property type="match status" value="1"/>
</dbReference>
<sequence length="552" mass="59604">MYQLLISFILSLAAVSTAAPVQNETRVDSAWDIIVIGAGPAGIIVAERMSKAGKKTLLLEGGGPSYWITGGRQKPAWLDNQQLSRVDVPGLYKSIFADQGNLTCAEHANAFTGCTLGGSSAINAGLFFEPPRSDFDTYFPKGWKHKDVSAAIDRVYDTVPSDDVYSQDDKFYVQSGYVAAKKWLVDGAGYANVDINKEADNKSKVFGRPIFDYVNGQRGGPVRTYLQDAIKRKNFQLQMNTRVERIIRNGDTATGVSAIVNGTAKVIKLASGGRVISSGGALQSPALLWFSGIGDPALRANLTAGGKLDGVSDWINNAEVGNGLFDNPNTFIELSNPSIQSYVHNYSNPIPADALAYTQHRSGPYSFASETSAFWDTLKVDNHTIGFQGTIDSSGFADWTSNNTITLNVYGTSGLFSSGKVELNDQYLPGPDNNVYYSDSRDGDAIATFIHSIFAKLDPKVLTPLNIPLNSTQTQIRDYITSSTAYTRGEVNHWSSSCRIGKCVDANTVVKGTKNIHVVDASIVAPLTVNPQFGVMIAAEHASDLILKLGKY</sequence>
<comment type="similarity">
    <text evidence="1 3">Belongs to the GMC oxidoreductase family.</text>
</comment>
<feature type="domain" description="Glucose-methanol-choline oxidoreductase N-terminal" evidence="5">
    <location>
        <begin position="113"/>
        <end position="136"/>
    </location>
</feature>
<feature type="chain" id="PRO_5025634961" evidence="4">
    <location>
        <begin position="19"/>
        <end position="552"/>
    </location>
</feature>